<proteinExistence type="predicted"/>
<evidence type="ECO:0000256" key="1">
    <source>
        <dbReference type="SAM" id="Phobius"/>
    </source>
</evidence>
<name>A0A517VPB2_9PLAN</name>
<keyword evidence="1" id="KW-1133">Transmembrane helix</keyword>
<feature type="transmembrane region" description="Helical" evidence="1">
    <location>
        <begin position="12"/>
        <end position="45"/>
    </location>
</feature>
<sequence length="124" mass="14264">MLIRQLQTTGVLFVLGFLWGLLCGISSYMGLFLLFIGFCFASITVYYLNIKSVKRKITIVSAIDIGIIIGILIYSTYIRNFRGYNSFWDWEIIAFLTVNAILVSSSAWVIPFLIEYKWLTPKEK</sequence>
<dbReference type="AlphaFoldDB" id="A0A517VPB2"/>
<accession>A0A517VPB2</accession>
<gene>
    <name evidence="2" type="ORF">V144x_01910</name>
</gene>
<evidence type="ECO:0000313" key="3">
    <source>
        <dbReference type="Proteomes" id="UP000318704"/>
    </source>
</evidence>
<dbReference type="EMBL" id="CP037920">
    <property type="protein sequence ID" value="QDT94760.1"/>
    <property type="molecule type" value="Genomic_DNA"/>
</dbReference>
<feature type="transmembrane region" description="Helical" evidence="1">
    <location>
        <begin position="57"/>
        <end position="77"/>
    </location>
</feature>
<dbReference type="Proteomes" id="UP000318704">
    <property type="component" value="Chromosome"/>
</dbReference>
<protein>
    <submittedName>
        <fullName evidence="2">Uncharacterized protein</fullName>
    </submittedName>
</protein>
<organism evidence="2 3">
    <name type="scientific">Gimesia aquarii</name>
    <dbReference type="NCBI Taxonomy" id="2527964"/>
    <lineage>
        <taxon>Bacteria</taxon>
        <taxon>Pseudomonadati</taxon>
        <taxon>Planctomycetota</taxon>
        <taxon>Planctomycetia</taxon>
        <taxon>Planctomycetales</taxon>
        <taxon>Planctomycetaceae</taxon>
        <taxon>Gimesia</taxon>
    </lineage>
</organism>
<reference evidence="2 3" key="1">
    <citation type="submission" date="2019-03" db="EMBL/GenBank/DDBJ databases">
        <title>Deep-cultivation of Planctomycetes and their phenomic and genomic characterization uncovers novel biology.</title>
        <authorList>
            <person name="Wiegand S."/>
            <person name="Jogler M."/>
            <person name="Boedeker C."/>
            <person name="Pinto D."/>
            <person name="Vollmers J."/>
            <person name="Rivas-Marin E."/>
            <person name="Kohn T."/>
            <person name="Peeters S.H."/>
            <person name="Heuer A."/>
            <person name="Rast P."/>
            <person name="Oberbeckmann S."/>
            <person name="Bunk B."/>
            <person name="Jeske O."/>
            <person name="Meyerdierks A."/>
            <person name="Storesund J.E."/>
            <person name="Kallscheuer N."/>
            <person name="Luecker S."/>
            <person name="Lage O.M."/>
            <person name="Pohl T."/>
            <person name="Merkel B.J."/>
            <person name="Hornburger P."/>
            <person name="Mueller R.-W."/>
            <person name="Bruemmer F."/>
            <person name="Labrenz M."/>
            <person name="Spormann A.M."/>
            <person name="Op den Camp H."/>
            <person name="Overmann J."/>
            <person name="Amann R."/>
            <person name="Jetten M.S.M."/>
            <person name="Mascher T."/>
            <person name="Medema M.H."/>
            <person name="Devos D.P."/>
            <person name="Kaster A.-K."/>
            <person name="Ovreas L."/>
            <person name="Rohde M."/>
            <person name="Galperin M.Y."/>
            <person name="Jogler C."/>
        </authorList>
    </citation>
    <scope>NUCLEOTIDE SEQUENCE [LARGE SCALE GENOMIC DNA]</scope>
    <source>
        <strain evidence="2 3">V144</strain>
    </source>
</reference>
<dbReference type="KEGG" id="gaw:V144x_01910"/>
<evidence type="ECO:0000313" key="2">
    <source>
        <dbReference type="EMBL" id="QDT94760.1"/>
    </source>
</evidence>
<feature type="transmembrane region" description="Helical" evidence="1">
    <location>
        <begin position="92"/>
        <end position="114"/>
    </location>
</feature>
<keyword evidence="1" id="KW-0812">Transmembrane</keyword>
<keyword evidence="1" id="KW-0472">Membrane</keyword>